<dbReference type="PROSITE" id="PS51782">
    <property type="entry name" value="LYSM"/>
    <property type="match status" value="1"/>
</dbReference>
<feature type="domain" description="BON" evidence="4">
    <location>
        <begin position="37"/>
        <end position="105"/>
    </location>
</feature>
<keyword evidence="7" id="KW-1185">Reference proteome</keyword>
<dbReference type="InterPro" id="IPR007055">
    <property type="entry name" value="BON_dom"/>
</dbReference>
<evidence type="ECO:0000313" key="6">
    <source>
        <dbReference type="EMBL" id="MBN7795733.1"/>
    </source>
</evidence>
<dbReference type="Pfam" id="PF01476">
    <property type="entry name" value="LysM"/>
    <property type="match status" value="1"/>
</dbReference>
<dbReference type="SUPFAM" id="SSF54106">
    <property type="entry name" value="LysM domain"/>
    <property type="match status" value="1"/>
</dbReference>
<dbReference type="SMART" id="SM00257">
    <property type="entry name" value="LysM"/>
    <property type="match status" value="1"/>
</dbReference>
<dbReference type="GO" id="GO:0005737">
    <property type="term" value="C:cytoplasm"/>
    <property type="evidence" value="ECO:0007669"/>
    <property type="project" value="UniProtKB-SubCell"/>
</dbReference>
<protein>
    <recommendedName>
        <fullName evidence="3">Potassium binding protein Kbp</fullName>
    </recommendedName>
</protein>
<evidence type="ECO:0000256" key="1">
    <source>
        <dbReference type="ARBA" id="ARBA00004496"/>
    </source>
</evidence>
<dbReference type="RefSeq" id="WP_206559183.1">
    <property type="nucleotide sequence ID" value="NZ_JAFKCZ010000003.1"/>
</dbReference>
<dbReference type="PANTHER" id="PTHR34700">
    <property type="entry name" value="POTASSIUM BINDING PROTEIN KBP"/>
    <property type="match status" value="1"/>
</dbReference>
<proteinExistence type="predicted"/>
<dbReference type="PROSITE" id="PS50914">
    <property type="entry name" value="BON"/>
    <property type="match status" value="1"/>
</dbReference>
<feature type="domain" description="LysM" evidence="5">
    <location>
        <begin position="120"/>
        <end position="169"/>
    </location>
</feature>
<name>A0A939DCK9_9GAMM</name>
<dbReference type="Pfam" id="PF04972">
    <property type="entry name" value="BON"/>
    <property type="match status" value="1"/>
</dbReference>
<evidence type="ECO:0000259" key="4">
    <source>
        <dbReference type="PROSITE" id="PS50914"/>
    </source>
</evidence>
<reference evidence="6" key="1">
    <citation type="submission" date="2021-02" db="EMBL/GenBank/DDBJ databases">
        <title>PHA producing bacteria isolated from coastal sediment in Guangdong, Shenzhen.</title>
        <authorList>
            <person name="Zheng W."/>
            <person name="Yu S."/>
            <person name="Huang Y."/>
        </authorList>
    </citation>
    <scope>NUCLEOTIDE SEQUENCE</scope>
    <source>
        <strain evidence="6">TN14-10</strain>
    </source>
</reference>
<dbReference type="AlphaFoldDB" id="A0A939DCK9"/>
<gene>
    <name evidence="6" type="primary">lysM</name>
    <name evidence="6" type="ORF">JYP50_03970</name>
</gene>
<evidence type="ECO:0000313" key="7">
    <source>
        <dbReference type="Proteomes" id="UP000664303"/>
    </source>
</evidence>
<dbReference type="EMBL" id="JAFKCZ010000003">
    <property type="protein sequence ID" value="MBN7795733.1"/>
    <property type="molecule type" value="Genomic_DNA"/>
</dbReference>
<organism evidence="6 7">
    <name type="scientific">Parahaliea mediterranea</name>
    <dbReference type="NCBI Taxonomy" id="651086"/>
    <lineage>
        <taxon>Bacteria</taxon>
        <taxon>Pseudomonadati</taxon>
        <taxon>Pseudomonadota</taxon>
        <taxon>Gammaproteobacteria</taxon>
        <taxon>Cellvibrionales</taxon>
        <taxon>Halieaceae</taxon>
        <taxon>Parahaliea</taxon>
    </lineage>
</organism>
<dbReference type="NCBIfam" id="NF008399">
    <property type="entry name" value="PRK11198.1"/>
    <property type="match status" value="1"/>
</dbReference>
<dbReference type="InterPro" id="IPR018392">
    <property type="entry name" value="LysM"/>
</dbReference>
<comment type="subcellular location">
    <subcellularLocation>
        <location evidence="1">Cytoplasm</location>
    </subcellularLocation>
</comment>
<accession>A0A939DCK9</accession>
<dbReference type="InterPro" id="IPR036779">
    <property type="entry name" value="LysM_dom_sf"/>
</dbReference>
<dbReference type="PANTHER" id="PTHR34700:SF8">
    <property type="entry name" value="POTASSIUM BINDING PROTEIN KBP"/>
    <property type="match status" value="1"/>
</dbReference>
<evidence type="ECO:0000259" key="5">
    <source>
        <dbReference type="PROSITE" id="PS51782"/>
    </source>
</evidence>
<sequence>MGLFDFVAEAGEKLTEKVLGSTNDANINRPVEISPERVNQLRQENIGRMLAQLDIEGEQVTVTVNGALATLTGTAPSQEALEKMVLCAGNQHGISQVDCQLQVDAPEGGSGEAAEAGASTFYTVQPGDTLSGIAQQHYGSAGKYMAIFEANQPLLTDPNKIYPGQSLRIPRLPA</sequence>
<dbReference type="FunFam" id="3.10.350.10:FF:000001">
    <property type="entry name" value="Peptidoglycan-binding protein LysM"/>
    <property type="match status" value="1"/>
</dbReference>
<dbReference type="Gene3D" id="3.10.350.10">
    <property type="entry name" value="LysM domain"/>
    <property type="match status" value="1"/>
</dbReference>
<evidence type="ECO:0000256" key="2">
    <source>
        <dbReference type="ARBA" id="ARBA00022490"/>
    </source>
</evidence>
<comment type="caution">
    <text evidence="6">The sequence shown here is derived from an EMBL/GenBank/DDBJ whole genome shotgun (WGS) entry which is preliminary data.</text>
</comment>
<dbReference type="CDD" id="cd00118">
    <property type="entry name" value="LysM"/>
    <property type="match status" value="1"/>
</dbReference>
<keyword evidence="2" id="KW-0963">Cytoplasm</keyword>
<evidence type="ECO:0000256" key="3">
    <source>
        <dbReference type="ARBA" id="ARBA00072219"/>
    </source>
</evidence>
<dbReference type="InterPro" id="IPR052196">
    <property type="entry name" value="Bact_Kbp"/>
</dbReference>
<dbReference type="Proteomes" id="UP000664303">
    <property type="component" value="Unassembled WGS sequence"/>
</dbReference>